<evidence type="ECO:0008006" key="2">
    <source>
        <dbReference type="Google" id="ProtNLM"/>
    </source>
</evidence>
<dbReference type="InterPro" id="IPR006311">
    <property type="entry name" value="TAT_signal"/>
</dbReference>
<name>A0A3B0RPE8_9ZZZZ</name>
<evidence type="ECO:0000313" key="1">
    <source>
        <dbReference type="EMBL" id="VAV93967.1"/>
    </source>
</evidence>
<dbReference type="PROSITE" id="PS51318">
    <property type="entry name" value="TAT"/>
    <property type="match status" value="1"/>
</dbReference>
<sequence>MKISRRGFSLGSGAFTLAFLLDGKVMHLTPAEAKARNTPFQTITVDQAALIDLLGNAIVPGAKTAGLSRYIDHQLSTRFSDNLLIIRYLGVNPPFDDFYRASLTAFENAVKQRYDKKPADLSDPEMTDFITVMMQKNPAGWDSAAPPAPFFYFVLRSDAIDVTYGTMDAFDQLDIPYMAHIEPAHPWKVTP</sequence>
<dbReference type="Pfam" id="PF13618">
    <property type="entry name" value="Gluconate_2-dh3"/>
    <property type="match status" value="1"/>
</dbReference>
<organism evidence="1">
    <name type="scientific">hydrothermal vent metagenome</name>
    <dbReference type="NCBI Taxonomy" id="652676"/>
    <lineage>
        <taxon>unclassified sequences</taxon>
        <taxon>metagenomes</taxon>
        <taxon>ecological metagenomes</taxon>
    </lineage>
</organism>
<reference evidence="1" key="1">
    <citation type="submission" date="2018-06" db="EMBL/GenBank/DDBJ databases">
        <authorList>
            <person name="Zhirakovskaya E."/>
        </authorList>
    </citation>
    <scope>NUCLEOTIDE SEQUENCE</scope>
</reference>
<dbReference type="EMBL" id="UOED01000086">
    <property type="protein sequence ID" value="VAV93967.1"/>
    <property type="molecule type" value="Genomic_DNA"/>
</dbReference>
<gene>
    <name evidence="1" type="ORF">MNBD_ALPHA02-229</name>
</gene>
<dbReference type="InterPro" id="IPR027056">
    <property type="entry name" value="Gluconate_2DH_su3"/>
</dbReference>
<proteinExistence type="predicted"/>
<accession>A0A3B0RPE8</accession>
<protein>
    <recommendedName>
        <fullName evidence="2">Gluconate 2-dehydrogenase subunit 3 family protein</fullName>
    </recommendedName>
</protein>
<dbReference type="AlphaFoldDB" id="A0A3B0RPE8"/>